<dbReference type="AlphaFoldDB" id="A0A9N8V533"/>
<proteinExistence type="predicted"/>
<protein>
    <submittedName>
        <fullName evidence="1">8398_t:CDS:1</fullName>
    </submittedName>
</protein>
<organism evidence="1 2">
    <name type="scientific">Ambispora leptoticha</name>
    <dbReference type="NCBI Taxonomy" id="144679"/>
    <lineage>
        <taxon>Eukaryota</taxon>
        <taxon>Fungi</taxon>
        <taxon>Fungi incertae sedis</taxon>
        <taxon>Mucoromycota</taxon>
        <taxon>Glomeromycotina</taxon>
        <taxon>Glomeromycetes</taxon>
        <taxon>Archaeosporales</taxon>
        <taxon>Ambisporaceae</taxon>
        <taxon>Ambispora</taxon>
    </lineage>
</organism>
<dbReference type="Proteomes" id="UP000789508">
    <property type="component" value="Unassembled WGS sequence"/>
</dbReference>
<evidence type="ECO:0000313" key="2">
    <source>
        <dbReference type="Proteomes" id="UP000789508"/>
    </source>
</evidence>
<reference evidence="1" key="1">
    <citation type="submission" date="2021-06" db="EMBL/GenBank/DDBJ databases">
        <authorList>
            <person name="Kallberg Y."/>
            <person name="Tangrot J."/>
            <person name="Rosling A."/>
        </authorList>
    </citation>
    <scope>NUCLEOTIDE SEQUENCE</scope>
    <source>
        <strain evidence="1">FL130A</strain>
    </source>
</reference>
<accession>A0A9N8V533</accession>
<gene>
    <name evidence="1" type="ORF">ALEPTO_LOCUS44</name>
</gene>
<dbReference type="OrthoDB" id="10619834at2759"/>
<keyword evidence="2" id="KW-1185">Reference proteome</keyword>
<sequence length="203" mass="23575">MTTIQEYLNHKFPNQAEKEKVTEIIASEITEPLEGGELELTSFPNLEKQESEEEKKLYEELGISTDLEQKKLVSEIQRITEIFSRANDETIKVHFATKNHPQEKLGAKNGLTEKNEEGSFKKIIELLNEQLKTNPTEEILKELTLKAEIEYNQSEYAMIVYYSPQSPLRSELERLITSTPLRLEIEHLKKRQAQLPSPENFEK</sequence>
<feature type="non-terminal residue" evidence="1">
    <location>
        <position position="1"/>
    </location>
</feature>
<dbReference type="EMBL" id="CAJVPS010000002">
    <property type="protein sequence ID" value="CAG8437813.1"/>
    <property type="molecule type" value="Genomic_DNA"/>
</dbReference>
<name>A0A9N8V533_9GLOM</name>
<comment type="caution">
    <text evidence="1">The sequence shown here is derived from an EMBL/GenBank/DDBJ whole genome shotgun (WGS) entry which is preliminary data.</text>
</comment>
<evidence type="ECO:0000313" key="1">
    <source>
        <dbReference type="EMBL" id="CAG8437813.1"/>
    </source>
</evidence>